<dbReference type="GO" id="GO:0046983">
    <property type="term" value="F:protein dimerization activity"/>
    <property type="evidence" value="ECO:0007669"/>
    <property type="project" value="InterPro"/>
</dbReference>
<organism evidence="12 13">
    <name type="scientific">Planomonospora sphaerica</name>
    <dbReference type="NCBI Taxonomy" id="161355"/>
    <lineage>
        <taxon>Bacteria</taxon>
        <taxon>Bacillati</taxon>
        <taxon>Actinomycetota</taxon>
        <taxon>Actinomycetes</taxon>
        <taxon>Streptosporangiales</taxon>
        <taxon>Streptosporangiaceae</taxon>
        <taxon>Planomonospora</taxon>
    </lineage>
</organism>
<evidence type="ECO:0000256" key="7">
    <source>
        <dbReference type="ARBA" id="ARBA00022840"/>
    </source>
</evidence>
<reference evidence="13" key="2">
    <citation type="submission" date="2016-04" db="EMBL/GenBank/DDBJ databases">
        <title>Planomonospora sphaerica JCM9374 whole genome shotgun sequence.</title>
        <authorList>
            <person name="Suzuki T."/>
            <person name="Dohra H."/>
            <person name="Kodani S."/>
        </authorList>
    </citation>
    <scope>NUCLEOTIDE SEQUENCE [LARGE SCALE GENOMIC DNA]</scope>
    <source>
        <strain evidence="13">JCM 9374</strain>
    </source>
</reference>
<feature type="transmembrane region" description="Helical" evidence="10">
    <location>
        <begin position="210"/>
        <end position="232"/>
    </location>
</feature>
<evidence type="ECO:0000256" key="3">
    <source>
        <dbReference type="ARBA" id="ARBA00022553"/>
    </source>
</evidence>
<reference evidence="12 13" key="1">
    <citation type="journal article" date="2016" name="Genome Announc.">
        <title>Draft Genome Sequence of Planomonospora sphaerica JCM9374, a Rare Actinomycete.</title>
        <authorList>
            <person name="Dohra H."/>
            <person name="Suzuki T."/>
            <person name="Inoue Y."/>
            <person name="Kodani S."/>
        </authorList>
    </citation>
    <scope>NUCLEOTIDE SEQUENCE [LARGE SCALE GENOMIC DNA]</scope>
    <source>
        <strain evidence="12 13">JCM 9374</strain>
    </source>
</reference>
<gene>
    <name evidence="12" type="ORF">PS9374_06476</name>
</gene>
<dbReference type="Gene3D" id="3.30.565.10">
    <property type="entry name" value="Histidine kinase-like ATPase, C-terminal domain"/>
    <property type="match status" value="1"/>
</dbReference>
<feature type="compositionally biased region" description="Gly residues" evidence="9">
    <location>
        <begin position="653"/>
        <end position="662"/>
    </location>
</feature>
<evidence type="ECO:0000256" key="4">
    <source>
        <dbReference type="ARBA" id="ARBA00022679"/>
    </source>
</evidence>
<feature type="transmembrane region" description="Helical" evidence="10">
    <location>
        <begin position="170"/>
        <end position="198"/>
    </location>
</feature>
<dbReference type="GO" id="GO:0005524">
    <property type="term" value="F:ATP binding"/>
    <property type="evidence" value="ECO:0007669"/>
    <property type="project" value="UniProtKB-KW"/>
</dbReference>
<keyword evidence="13" id="KW-1185">Reference proteome</keyword>
<dbReference type="InterPro" id="IPR011712">
    <property type="entry name" value="Sig_transdc_His_kin_sub3_dim/P"/>
</dbReference>
<dbReference type="Proteomes" id="UP000077701">
    <property type="component" value="Unassembled WGS sequence"/>
</dbReference>
<keyword evidence="10" id="KW-1133">Transmembrane helix</keyword>
<feature type="transmembrane region" description="Helical" evidence="10">
    <location>
        <begin position="238"/>
        <end position="260"/>
    </location>
</feature>
<evidence type="ECO:0000256" key="2">
    <source>
        <dbReference type="ARBA" id="ARBA00012438"/>
    </source>
</evidence>
<feature type="compositionally biased region" description="Low complexity" evidence="9">
    <location>
        <begin position="589"/>
        <end position="600"/>
    </location>
</feature>
<dbReference type="Gene3D" id="1.20.5.1930">
    <property type="match status" value="1"/>
</dbReference>
<dbReference type="EC" id="2.7.13.3" evidence="2"/>
<evidence type="ECO:0000256" key="6">
    <source>
        <dbReference type="ARBA" id="ARBA00022777"/>
    </source>
</evidence>
<dbReference type="InterPro" id="IPR036890">
    <property type="entry name" value="HATPase_C_sf"/>
</dbReference>
<dbReference type="PANTHER" id="PTHR24421:SF10">
    <property type="entry name" value="NITRATE_NITRITE SENSOR PROTEIN NARQ"/>
    <property type="match status" value="1"/>
</dbReference>
<feature type="region of interest" description="Disordered" evidence="9">
    <location>
        <begin position="588"/>
        <end position="662"/>
    </location>
</feature>
<sequence>MASTRARLLSGAAAGAASAGIVAGAVMETGLPVPFTQWVFIAACLSLPALGLLIARRRPDNVYGWLLLATAGCLGLGASGYGLLLRGGPGPAAAAGVLMLSFFPLFYGLSWVFIPLLFPDGRLPSRRWRAGARIAAAVIAVYWLGILLSPDEIYAPFFSGGNPFGLGGTAGLVAGAAGGLGQLATFLAALAVLASLVLRCLRSPAAERRPLRWMIAGTVANLGGYVLTGLFAEKGQEAAGWFGALTIMAAMPAVIAAAVFRHNLLDVRVGIRGSRLFLVFDLRPTVDELLTEIGPGLEDADPVEQLERLAGAVRAGLEVRWAAVALADGTRVVAGEEDGEAVLTVPAGLGHIACGPKTAGPVTAEDRRLLGALAVPVGLAIRSAALAARLVDAEEAGRRRIERDIHDGAQQQLVALIAGLELARATGGEPELLALLREQARQALADLRELAAGIHPSALSQGGLAEAVEERCSRLPVATTVTAAPELRARRFPDQVEGAMYFTVSEAVANALKHADATRIEVRLAHAAGRLQAVVADDGRGFDPAVTGRRGLGPLADRLRALGGSLEVSSAPGEGTRVRAWVPVPVPVPVSRSVPEAGRGPRPGPPSAEDGGRGDGDDHGVAVVQRRGPGDEAGQLLPVQAAGLGEAARGPAGQPGQGEGRG</sequence>
<accession>A0A161LYB7</accession>
<evidence type="ECO:0000259" key="11">
    <source>
        <dbReference type="SMART" id="SM00387"/>
    </source>
</evidence>
<keyword evidence="8" id="KW-0902">Two-component regulatory system</keyword>
<feature type="transmembrane region" description="Helical" evidence="10">
    <location>
        <begin position="96"/>
        <end position="118"/>
    </location>
</feature>
<keyword evidence="7" id="KW-0067">ATP-binding</keyword>
<evidence type="ECO:0000313" key="12">
    <source>
        <dbReference type="EMBL" id="GAT70789.1"/>
    </source>
</evidence>
<dbReference type="AlphaFoldDB" id="A0A161LYB7"/>
<dbReference type="OrthoDB" id="3217947at2"/>
<evidence type="ECO:0000256" key="1">
    <source>
        <dbReference type="ARBA" id="ARBA00000085"/>
    </source>
</evidence>
<dbReference type="EMBL" id="BDCX01000019">
    <property type="protein sequence ID" value="GAT70789.1"/>
    <property type="molecule type" value="Genomic_DNA"/>
</dbReference>
<dbReference type="GO" id="GO:0016020">
    <property type="term" value="C:membrane"/>
    <property type="evidence" value="ECO:0007669"/>
    <property type="project" value="InterPro"/>
</dbReference>
<comment type="catalytic activity">
    <reaction evidence="1">
        <text>ATP + protein L-histidine = ADP + protein N-phospho-L-histidine.</text>
        <dbReference type="EC" id="2.7.13.3"/>
    </reaction>
</comment>
<evidence type="ECO:0000313" key="13">
    <source>
        <dbReference type="Proteomes" id="UP000077701"/>
    </source>
</evidence>
<evidence type="ECO:0000256" key="9">
    <source>
        <dbReference type="SAM" id="MobiDB-lite"/>
    </source>
</evidence>
<feature type="transmembrane region" description="Helical" evidence="10">
    <location>
        <begin position="62"/>
        <end position="84"/>
    </location>
</feature>
<feature type="transmembrane region" description="Helical" evidence="10">
    <location>
        <begin position="130"/>
        <end position="150"/>
    </location>
</feature>
<evidence type="ECO:0000256" key="10">
    <source>
        <dbReference type="SAM" id="Phobius"/>
    </source>
</evidence>
<keyword evidence="10" id="KW-0812">Transmembrane</keyword>
<dbReference type="InterPro" id="IPR003594">
    <property type="entry name" value="HATPase_dom"/>
</dbReference>
<dbReference type="SUPFAM" id="SSF55874">
    <property type="entry name" value="ATPase domain of HSP90 chaperone/DNA topoisomerase II/histidine kinase"/>
    <property type="match status" value="1"/>
</dbReference>
<dbReference type="STRING" id="161355.PS9374_06476"/>
<protein>
    <recommendedName>
        <fullName evidence="2">histidine kinase</fullName>
        <ecNumber evidence="2">2.7.13.3</ecNumber>
    </recommendedName>
</protein>
<dbReference type="SMART" id="SM00387">
    <property type="entry name" value="HATPase_c"/>
    <property type="match status" value="1"/>
</dbReference>
<dbReference type="PANTHER" id="PTHR24421">
    <property type="entry name" value="NITRATE/NITRITE SENSOR PROTEIN NARX-RELATED"/>
    <property type="match status" value="1"/>
</dbReference>
<evidence type="ECO:0000256" key="5">
    <source>
        <dbReference type="ARBA" id="ARBA00022741"/>
    </source>
</evidence>
<keyword evidence="3" id="KW-0597">Phosphoprotein</keyword>
<feature type="transmembrane region" description="Helical" evidence="10">
    <location>
        <begin position="34"/>
        <end position="55"/>
    </location>
</feature>
<evidence type="ECO:0000256" key="8">
    <source>
        <dbReference type="ARBA" id="ARBA00023012"/>
    </source>
</evidence>
<keyword evidence="6 12" id="KW-0418">Kinase</keyword>
<dbReference type="GO" id="GO:0000155">
    <property type="term" value="F:phosphorelay sensor kinase activity"/>
    <property type="evidence" value="ECO:0007669"/>
    <property type="project" value="InterPro"/>
</dbReference>
<proteinExistence type="predicted"/>
<feature type="compositionally biased region" description="Basic and acidic residues" evidence="9">
    <location>
        <begin position="610"/>
        <end position="620"/>
    </location>
</feature>
<name>A0A161LYB7_9ACTN</name>
<keyword evidence="10" id="KW-0472">Membrane</keyword>
<comment type="caution">
    <text evidence="12">The sequence shown here is derived from an EMBL/GenBank/DDBJ whole genome shotgun (WGS) entry which is preliminary data.</text>
</comment>
<dbReference type="Pfam" id="PF02518">
    <property type="entry name" value="HATPase_c"/>
    <property type="match status" value="1"/>
</dbReference>
<keyword evidence="4" id="KW-0808">Transferase</keyword>
<feature type="domain" description="Histidine kinase/HSP90-like ATPase" evidence="11">
    <location>
        <begin position="495"/>
        <end position="586"/>
    </location>
</feature>
<dbReference type="InterPro" id="IPR050482">
    <property type="entry name" value="Sensor_HK_TwoCompSys"/>
</dbReference>
<dbReference type="Pfam" id="PF07730">
    <property type="entry name" value="HisKA_3"/>
    <property type="match status" value="1"/>
</dbReference>
<keyword evidence="5" id="KW-0547">Nucleotide-binding</keyword>
<dbReference type="CDD" id="cd16917">
    <property type="entry name" value="HATPase_UhpB-NarQ-NarX-like"/>
    <property type="match status" value="1"/>
</dbReference>